<dbReference type="Gene3D" id="3.30.70.60">
    <property type="match status" value="1"/>
</dbReference>
<dbReference type="PANTHER" id="PTHR21011">
    <property type="entry name" value="MITOCHONDRIAL 28S RIBOSOMAL PROTEIN S6"/>
    <property type="match status" value="1"/>
</dbReference>
<dbReference type="SUPFAM" id="SSF54995">
    <property type="entry name" value="Ribosomal protein S6"/>
    <property type="match status" value="1"/>
</dbReference>
<keyword evidence="3" id="KW-0689">Ribosomal protein</keyword>
<keyword evidence="3" id="KW-0150">Chloroplast</keyword>
<name>A0A1Y9TMH5_9RHOD</name>
<dbReference type="GO" id="GO:0070181">
    <property type="term" value="F:small ribosomal subunit rRNA binding"/>
    <property type="evidence" value="ECO:0007669"/>
    <property type="project" value="TreeGrafter"/>
</dbReference>
<dbReference type="RefSeq" id="YP_009370369.1">
    <property type="nucleotide sequence ID" value="NC_034787.1"/>
</dbReference>
<dbReference type="GO" id="GO:0003735">
    <property type="term" value="F:structural constituent of ribosome"/>
    <property type="evidence" value="ECO:0007669"/>
    <property type="project" value="InterPro"/>
</dbReference>
<proteinExistence type="inferred from homology"/>
<evidence type="ECO:0000256" key="1">
    <source>
        <dbReference type="ARBA" id="ARBA00009512"/>
    </source>
</evidence>
<protein>
    <recommendedName>
        <fullName evidence="2">30S ribosomal protein S6, chloroplastic</fullName>
    </recommendedName>
</protein>
<evidence type="ECO:0000256" key="2">
    <source>
        <dbReference type="ARBA" id="ARBA00035537"/>
    </source>
</evidence>
<dbReference type="NCBIfam" id="TIGR00166">
    <property type="entry name" value="S6"/>
    <property type="match status" value="1"/>
</dbReference>
<dbReference type="InterPro" id="IPR000529">
    <property type="entry name" value="Ribosomal_bS6"/>
</dbReference>
<accession>A0A1Y9TMH5</accession>
<dbReference type="InterPro" id="IPR035980">
    <property type="entry name" value="Ribosomal_bS6_sf"/>
</dbReference>
<comment type="similarity">
    <text evidence="1">Belongs to the bacterial ribosomal protein bS6 family.</text>
</comment>
<organism evidence="3">
    <name type="scientific">Bulboplastis apyrenoidosa</name>
    <dbReference type="NCBI Taxonomy" id="1070855"/>
    <lineage>
        <taxon>Eukaryota</taxon>
        <taxon>Rhodophyta</taxon>
        <taxon>Rhodellophyceae</taxon>
        <taxon>Dixoniellales</taxon>
        <taxon>Dixoniellaceae</taxon>
        <taxon>Bulboplastis</taxon>
    </lineage>
</organism>
<dbReference type="Pfam" id="PF01250">
    <property type="entry name" value="Ribosomal_S6"/>
    <property type="match status" value="1"/>
</dbReference>
<keyword evidence="3" id="KW-0687">Ribonucleoprotein</keyword>
<dbReference type="AlphaFoldDB" id="A0A1Y9TMH5"/>
<keyword evidence="3" id="KW-0934">Plastid</keyword>
<reference evidence="3" key="1">
    <citation type="submission" date="2017-03" db="EMBL/GenBank/DDBJ databases">
        <title>The new red algal subphylum Proteorhodophytina comprises the largest and most divergent plastid genomes known.</title>
        <authorList>
            <person name="Munoz-Gomez S.A."/>
            <person name="Mejia-Franco F.G."/>
            <person name="Durnin K."/>
            <person name="Morgan C."/>
            <person name="Grisdale C.J."/>
            <person name="Archibald J.M."/>
            <person name="Slamovits C.H."/>
        </authorList>
    </citation>
    <scope>NUCLEOTIDE SEQUENCE</scope>
    <source>
        <strain evidence="3">NIES-2742</strain>
    </source>
</reference>
<geneLocation type="chloroplast" evidence="3"/>
<dbReference type="GO" id="GO:0005840">
    <property type="term" value="C:ribosome"/>
    <property type="evidence" value="ECO:0007669"/>
    <property type="project" value="UniProtKB-KW"/>
</dbReference>
<dbReference type="GeneID" id="32887587"/>
<dbReference type="EMBL" id="KY709209">
    <property type="protein sequence ID" value="ARO90858.1"/>
    <property type="molecule type" value="Genomic_DNA"/>
</dbReference>
<evidence type="ECO:0000313" key="3">
    <source>
        <dbReference type="EMBL" id="ARO90858.1"/>
    </source>
</evidence>
<dbReference type="GO" id="GO:0006412">
    <property type="term" value="P:translation"/>
    <property type="evidence" value="ECO:0007669"/>
    <property type="project" value="InterPro"/>
</dbReference>
<dbReference type="PANTHER" id="PTHR21011:SF1">
    <property type="entry name" value="SMALL RIBOSOMAL SUBUNIT PROTEIN BS6M"/>
    <property type="match status" value="1"/>
</dbReference>
<dbReference type="GO" id="GO:0005737">
    <property type="term" value="C:cytoplasm"/>
    <property type="evidence" value="ECO:0007669"/>
    <property type="project" value="UniProtKB-ARBA"/>
</dbReference>
<gene>
    <name evidence="3" type="primary">rps6</name>
</gene>
<sequence length="89" mass="10479">MIQVLQPDLSEEKILELINKYYKLLIENGAKNILIQNRGRRHLMYVIQQFHDGIFLQINYEGNGTLTNLVLKSVKFDSFVIRSFCKTYV</sequence>
<dbReference type="InterPro" id="IPR014717">
    <property type="entry name" value="Transl_elong_EF1B/ribsomal_bS6"/>
</dbReference>